<keyword evidence="2" id="KW-0812">Transmembrane</keyword>
<dbReference type="GO" id="GO:0006488">
    <property type="term" value="P:dolichol-linked oligosaccharide biosynthetic process"/>
    <property type="evidence" value="ECO:0007669"/>
    <property type="project" value="InterPro"/>
</dbReference>
<dbReference type="SUPFAM" id="SSF53756">
    <property type="entry name" value="UDP-Glycosyltransferase/glycogen phosphorylase"/>
    <property type="match status" value="1"/>
</dbReference>
<dbReference type="InterPro" id="IPR013969">
    <property type="entry name" value="Oligosacch_biosynth_Alg14"/>
</dbReference>
<name>F8A6S0_CELGA</name>
<accession>F8A6S0</accession>
<sequence>MSNSPRIHTNGRTRVRQHVRMTSVLFVGSSGGHLAQMVAMRGWWSGHRRSWVTFDTLDARTALADERVRWAYWPTTRHLPNAVRNLGLAVRALLADKPDVVVSTGAGVALPFFVVARALGIPTVYVEVYDRVDSRTLTGRLCRPWASLFCVQWPEQQEQYPGALVVGPLL</sequence>
<dbReference type="GO" id="GO:0004577">
    <property type="term" value="F:N-acetylglucosaminyldiphosphodolichol N-acetylglucosaminyltransferase activity"/>
    <property type="evidence" value="ECO:0007669"/>
    <property type="project" value="TreeGrafter"/>
</dbReference>
<evidence type="ECO:0000313" key="7">
    <source>
        <dbReference type="Proteomes" id="UP000000485"/>
    </source>
</evidence>
<evidence type="ECO:0000256" key="1">
    <source>
        <dbReference type="ARBA" id="ARBA00004389"/>
    </source>
</evidence>
<dbReference type="eggNOG" id="COG0707">
    <property type="taxonomic scope" value="Bacteria"/>
</dbReference>
<dbReference type="Pfam" id="PF08660">
    <property type="entry name" value="Alg14"/>
    <property type="match status" value="1"/>
</dbReference>
<keyword evidence="5" id="KW-0472">Membrane</keyword>
<reference evidence="7" key="1">
    <citation type="submission" date="2011-04" db="EMBL/GenBank/DDBJ databases">
        <title>Complete sequence of Cellvibrio gilvus ATCC 13127.</title>
        <authorList>
            <person name="Lucas S."/>
            <person name="Han J."/>
            <person name="Lapidus A."/>
            <person name="Cheng J.-F."/>
            <person name="Goodwin L."/>
            <person name="Pitluck S."/>
            <person name="Peters L."/>
            <person name="Munk A."/>
            <person name="Detter J.C."/>
            <person name="Han C."/>
            <person name="Tapia R."/>
            <person name="Land M."/>
            <person name="Hauser L."/>
            <person name="Kyrpides N."/>
            <person name="Ivanova N."/>
            <person name="Ovchinnikova G."/>
            <person name="Pagani I."/>
            <person name="Mead D."/>
            <person name="Brumm P."/>
            <person name="Woyke T."/>
        </authorList>
    </citation>
    <scope>NUCLEOTIDE SEQUENCE [LARGE SCALE GENOMIC DNA]</scope>
    <source>
        <strain evidence="7">ATCC 13127 / NRRL B-14078</strain>
    </source>
</reference>
<dbReference type="EMBL" id="CP002665">
    <property type="protein sequence ID" value="AEI11130.1"/>
    <property type="molecule type" value="Genomic_DNA"/>
</dbReference>
<dbReference type="Proteomes" id="UP000000485">
    <property type="component" value="Chromosome"/>
</dbReference>
<proteinExistence type="predicted"/>
<dbReference type="Gene3D" id="3.40.50.2000">
    <property type="entry name" value="Glycogen Phosphorylase B"/>
    <property type="match status" value="1"/>
</dbReference>
<keyword evidence="4" id="KW-1133">Transmembrane helix</keyword>
<dbReference type="KEGG" id="cga:Celgi_0610"/>
<evidence type="ECO:0000313" key="6">
    <source>
        <dbReference type="EMBL" id="AEI11130.1"/>
    </source>
</evidence>
<protein>
    <submittedName>
        <fullName evidence="6">Oligosaccharide biosynthesis protein Alg14 like protein</fullName>
    </submittedName>
</protein>
<keyword evidence="3" id="KW-0256">Endoplasmic reticulum</keyword>
<evidence type="ECO:0000256" key="2">
    <source>
        <dbReference type="ARBA" id="ARBA00022692"/>
    </source>
</evidence>
<dbReference type="PANTHER" id="PTHR12154:SF4">
    <property type="entry name" value="UDP-N-ACETYLGLUCOSAMINE TRANSFERASE SUBUNIT ALG14 HOMOLOG"/>
    <property type="match status" value="1"/>
</dbReference>
<dbReference type="AlphaFoldDB" id="F8A6S0"/>
<evidence type="ECO:0000256" key="3">
    <source>
        <dbReference type="ARBA" id="ARBA00022824"/>
    </source>
</evidence>
<comment type="subcellular location">
    <subcellularLocation>
        <location evidence="1">Endoplasmic reticulum membrane</location>
        <topology evidence="1">Single-pass membrane protein</topology>
    </subcellularLocation>
</comment>
<gene>
    <name evidence="6" type="ordered locus">Celgi_0610</name>
</gene>
<evidence type="ECO:0000256" key="5">
    <source>
        <dbReference type="ARBA" id="ARBA00023136"/>
    </source>
</evidence>
<dbReference type="HOGENOM" id="CLU_064541_3_0_11"/>
<dbReference type="PANTHER" id="PTHR12154">
    <property type="entry name" value="GLYCOSYL TRANSFERASE-RELATED"/>
    <property type="match status" value="1"/>
</dbReference>
<dbReference type="STRING" id="593907.Celgi_0610"/>
<keyword evidence="7" id="KW-1185">Reference proteome</keyword>
<evidence type="ECO:0000256" key="4">
    <source>
        <dbReference type="ARBA" id="ARBA00022989"/>
    </source>
</evidence>
<organism evidence="6 7">
    <name type="scientific">Cellulomonas gilvus (strain ATCC 13127 / NRRL B-14078)</name>
    <name type="common">Cellvibrio gilvus</name>
    <dbReference type="NCBI Taxonomy" id="593907"/>
    <lineage>
        <taxon>Bacteria</taxon>
        <taxon>Bacillati</taxon>
        <taxon>Actinomycetota</taxon>
        <taxon>Actinomycetes</taxon>
        <taxon>Micrococcales</taxon>
        <taxon>Cellulomonadaceae</taxon>
        <taxon>Cellulomonas</taxon>
    </lineage>
</organism>